<organism evidence="1 2">
    <name type="scientific">Dorcoceras hygrometricum</name>
    <dbReference type="NCBI Taxonomy" id="472368"/>
    <lineage>
        <taxon>Eukaryota</taxon>
        <taxon>Viridiplantae</taxon>
        <taxon>Streptophyta</taxon>
        <taxon>Embryophyta</taxon>
        <taxon>Tracheophyta</taxon>
        <taxon>Spermatophyta</taxon>
        <taxon>Magnoliopsida</taxon>
        <taxon>eudicotyledons</taxon>
        <taxon>Gunneridae</taxon>
        <taxon>Pentapetalae</taxon>
        <taxon>asterids</taxon>
        <taxon>lamiids</taxon>
        <taxon>Lamiales</taxon>
        <taxon>Gesneriaceae</taxon>
        <taxon>Didymocarpoideae</taxon>
        <taxon>Trichosporeae</taxon>
        <taxon>Loxocarpinae</taxon>
        <taxon>Dorcoceras</taxon>
    </lineage>
</organism>
<dbReference type="Proteomes" id="UP000250235">
    <property type="component" value="Unassembled WGS sequence"/>
</dbReference>
<proteinExistence type="predicted"/>
<gene>
    <name evidence="1" type="ORF">F511_13012</name>
</gene>
<evidence type="ECO:0000313" key="1">
    <source>
        <dbReference type="EMBL" id="KZV22942.1"/>
    </source>
</evidence>
<accession>A0A2Z7AUQ2</accession>
<sequence>MGVDQLYHCSVQPGYLKILQMGDTDPRHKIRKTEYEVKPQYEELSKQLNMQHAINQCYECMKAIKNRIARPVYQLANQIKPPYHSQPISRSQKGYVRTHDQHPASSWLCNSRQTLPASSNLKVHASKRKTQHRFLPKTMNARNSTLPGPTLTQGLKWIAIERAKLGEFSATKTTQFVDGKRWESTKKCWVKTGHPVATLKTQRFYLSKRRRTAYVTLAVARYLATGSSNHRIVTPSNVTAEISSQHSKMLTNTCHSFVDPCISAPAASSNHSKPNYCQQITMRNAYVISTDSKFTSLELQ</sequence>
<protein>
    <submittedName>
        <fullName evidence="1">Uncharacterized protein</fullName>
    </submittedName>
</protein>
<keyword evidence="2" id="KW-1185">Reference proteome</keyword>
<reference evidence="1 2" key="1">
    <citation type="journal article" date="2015" name="Proc. Natl. Acad. Sci. U.S.A.">
        <title>The resurrection genome of Boea hygrometrica: A blueprint for survival of dehydration.</title>
        <authorList>
            <person name="Xiao L."/>
            <person name="Yang G."/>
            <person name="Zhang L."/>
            <person name="Yang X."/>
            <person name="Zhao S."/>
            <person name="Ji Z."/>
            <person name="Zhou Q."/>
            <person name="Hu M."/>
            <person name="Wang Y."/>
            <person name="Chen M."/>
            <person name="Xu Y."/>
            <person name="Jin H."/>
            <person name="Xiao X."/>
            <person name="Hu G."/>
            <person name="Bao F."/>
            <person name="Hu Y."/>
            <person name="Wan P."/>
            <person name="Li L."/>
            <person name="Deng X."/>
            <person name="Kuang T."/>
            <person name="Xiang C."/>
            <person name="Zhu J.K."/>
            <person name="Oliver M.J."/>
            <person name="He Y."/>
        </authorList>
    </citation>
    <scope>NUCLEOTIDE SEQUENCE [LARGE SCALE GENOMIC DNA]</scope>
    <source>
        <strain evidence="2">cv. XS01</strain>
    </source>
</reference>
<evidence type="ECO:0000313" key="2">
    <source>
        <dbReference type="Proteomes" id="UP000250235"/>
    </source>
</evidence>
<name>A0A2Z7AUQ2_9LAMI</name>
<dbReference type="EMBL" id="KV013993">
    <property type="protein sequence ID" value="KZV22942.1"/>
    <property type="molecule type" value="Genomic_DNA"/>
</dbReference>
<dbReference type="AlphaFoldDB" id="A0A2Z7AUQ2"/>